<comment type="caution">
    <text evidence="3">The sequence shown here is derived from an EMBL/GenBank/DDBJ whole genome shotgun (WGS) entry which is preliminary data.</text>
</comment>
<dbReference type="Pfam" id="PF23057">
    <property type="entry name" value="RBD_ZCCHC3_1st"/>
    <property type="match status" value="1"/>
</dbReference>
<evidence type="ECO:0000259" key="2">
    <source>
        <dbReference type="Pfam" id="PF23057"/>
    </source>
</evidence>
<proteinExistence type="predicted"/>
<dbReference type="AlphaFoldDB" id="A0A7J6BQM2"/>
<reference evidence="3 4" key="1">
    <citation type="submission" date="2020-04" db="EMBL/GenBank/DDBJ databases">
        <title>Chromosome-level genome assembly of a cyprinid fish Onychostoma macrolepis by integration of Nanopore Sequencing, Bionano and Hi-C technology.</title>
        <authorList>
            <person name="Wang D."/>
        </authorList>
    </citation>
    <scope>NUCLEOTIDE SEQUENCE [LARGE SCALE GENOMIC DNA]</scope>
    <source>
        <strain evidence="3">SWU-2019</strain>
        <tissue evidence="3">Muscle</tissue>
    </source>
</reference>
<dbReference type="InterPro" id="IPR057810">
    <property type="entry name" value="RBD_ZCCHC3_1st"/>
</dbReference>
<feature type="domain" description="Zinc finger CCHC" evidence="2">
    <location>
        <begin position="8"/>
        <end position="50"/>
    </location>
</feature>
<evidence type="ECO:0000313" key="3">
    <source>
        <dbReference type="EMBL" id="KAF4097290.1"/>
    </source>
</evidence>
<dbReference type="EMBL" id="JAAMOB010000022">
    <property type="protein sequence ID" value="KAF4097290.1"/>
    <property type="molecule type" value="Genomic_DNA"/>
</dbReference>
<evidence type="ECO:0000256" key="1">
    <source>
        <dbReference type="SAM" id="Phobius"/>
    </source>
</evidence>
<dbReference type="Proteomes" id="UP000579812">
    <property type="component" value="Unassembled WGS sequence"/>
</dbReference>
<gene>
    <name evidence="3" type="ORF">G5714_021298</name>
</gene>
<protein>
    <recommendedName>
        <fullName evidence="2">Zinc finger CCHC domain-containing protein</fullName>
    </recommendedName>
</protein>
<accession>A0A7J6BQM2</accession>
<keyword evidence="1" id="KW-0472">Membrane</keyword>
<keyword evidence="4" id="KW-1185">Reference proteome</keyword>
<sequence>MSASLVRRNTVRFELLEGLEMDRLNFSRKILQTVLGFQPLQLDYIFALPEVHIYCCGFAEAVIRLAVSALVGVATVAVLVYDIRSTRGGDKKQISYILS</sequence>
<evidence type="ECO:0000313" key="4">
    <source>
        <dbReference type="Proteomes" id="UP000579812"/>
    </source>
</evidence>
<keyword evidence="1" id="KW-0812">Transmembrane</keyword>
<feature type="transmembrane region" description="Helical" evidence="1">
    <location>
        <begin position="61"/>
        <end position="83"/>
    </location>
</feature>
<name>A0A7J6BQM2_9TELE</name>
<organism evidence="3 4">
    <name type="scientific">Onychostoma macrolepis</name>
    <dbReference type="NCBI Taxonomy" id="369639"/>
    <lineage>
        <taxon>Eukaryota</taxon>
        <taxon>Metazoa</taxon>
        <taxon>Chordata</taxon>
        <taxon>Craniata</taxon>
        <taxon>Vertebrata</taxon>
        <taxon>Euteleostomi</taxon>
        <taxon>Actinopterygii</taxon>
        <taxon>Neopterygii</taxon>
        <taxon>Teleostei</taxon>
        <taxon>Ostariophysi</taxon>
        <taxon>Cypriniformes</taxon>
        <taxon>Cyprinidae</taxon>
        <taxon>Acrossocheilinae</taxon>
        <taxon>Onychostoma</taxon>
    </lineage>
</organism>
<keyword evidence="1" id="KW-1133">Transmembrane helix</keyword>